<name>A0A069QE32_HOYLO</name>
<evidence type="ECO:0000313" key="1">
    <source>
        <dbReference type="EMBL" id="KDR51060.1"/>
    </source>
</evidence>
<comment type="caution">
    <text evidence="1">The sequence shown here is derived from an EMBL/GenBank/DDBJ whole genome shotgun (WGS) entry which is preliminary data.</text>
</comment>
<keyword evidence="2" id="KW-1185">Reference proteome</keyword>
<dbReference type="AlphaFoldDB" id="A0A069QE32"/>
<evidence type="ECO:0000313" key="2">
    <source>
        <dbReference type="Proteomes" id="UP000027442"/>
    </source>
</evidence>
<sequence>MLGCFVLQRYNIFRDKRGKGGKGKLKGRKRGKVKRLCETRKHACVKPTKRDILDGAMPSDDIYNTRVRDKTQLVRTHTHTRRNVLTSR</sequence>
<dbReference type="PATRIC" id="fig|1122985.7.peg.2989"/>
<accession>A0A069QE32</accession>
<organism evidence="1 2">
    <name type="scientific">Hoylesella loescheii DSM 19665 = JCM 12249 = ATCC 15930</name>
    <dbReference type="NCBI Taxonomy" id="1122985"/>
    <lineage>
        <taxon>Bacteria</taxon>
        <taxon>Pseudomonadati</taxon>
        <taxon>Bacteroidota</taxon>
        <taxon>Bacteroidia</taxon>
        <taxon>Bacteroidales</taxon>
        <taxon>Prevotellaceae</taxon>
        <taxon>Hoylesella</taxon>
    </lineage>
</organism>
<dbReference type="HOGENOM" id="CLU_2466436_0_0_10"/>
<dbReference type="Proteomes" id="UP000027442">
    <property type="component" value="Unassembled WGS sequence"/>
</dbReference>
<reference evidence="1 2" key="1">
    <citation type="submission" date="2013-08" db="EMBL/GenBank/DDBJ databases">
        <authorList>
            <person name="Weinstock G."/>
            <person name="Sodergren E."/>
            <person name="Wylie T."/>
            <person name="Fulton L."/>
            <person name="Fulton R."/>
            <person name="Fronick C."/>
            <person name="O'Laughlin M."/>
            <person name="Godfrey J."/>
            <person name="Miner T."/>
            <person name="Herter B."/>
            <person name="Appelbaum E."/>
            <person name="Cordes M."/>
            <person name="Lek S."/>
            <person name="Wollam A."/>
            <person name="Pepin K.H."/>
            <person name="Palsikar V.B."/>
            <person name="Mitreva M."/>
            <person name="Wilson R.K."/>
        </authorList>
    </citation>
    <scope>NUCLEOTIDE SEQUENCE [LARGE SCALE GENOMIC DNA]</scope>
    <source>
        <strain evidence="1 2">ATCC 15930</strain>
    </source>
</reference>
<dbReference type="EMBL" id="JNGW01000124">
    <property type="protein sequence ID" value="KDR51060.1"/>
    <property type="molecule type" value="Genomic_DNA"/>
</dbReference>
<proteinExistence type="predicted"/>
<gene>
    <name evidence="1" type="ORF">HMPREF1991_02893</name>
</gene>
<protein>
    <submittedName>
        <fullName evidence="1">Uncharacterized protein</fullName>
    </submittedName>
</protein>